<evidence type="ECO:0000313" key="9">
    <source>
        <dbReference type="Proteomes" id="UP000222788"/>
    </source>
</evidence>
<feature type="region of interest" description="Disordered" evidence="6">
    <location>
        <begin position="374"/>
        <end position="397"/>
    </location>
</feature>
<dbReference type="FunFam" id="1.10.10.10:FF:000014">
    <property type="entry name" value="Cullin 1"/>
    <property type="match status" value="1"/>
</dbReference>
<dbReference type="SMART" id="SM00884">
    <property type="entry name" value="Cullin_Nedd8"/>
    <property type="match status" value="1"/>
</dbReference>
<dbReference type="AlphaFoldDB" id="A0A2C5XLJ9"/>
<dbReference type="GO" id="GO:0006511">
    <property type="term" value="P:ubiquitin-dependent protein catabolic process"/>
    <property type="evidence" value="ECO:0007669"/>
    <property type="project" value="InterPro"/>
</dbReference>
<feature type="domain" description="Cullin family profile" evidence="7">
    <location>
        <begin position="456"/>
        <end position="710"/>
    </location>
</feature>
<dbReference type="SUPFAM" id="SSF46785">
    <property type="entry name" value="Winged helix' DNA-binding domain"/>
    <property type="match status" value="1"/>
</dbReference>
<dbReference type="InterPro" id="IPR019559">
    <property type="entry name" value="Cullin_neddylation_domain"/>
</dbReference>
<dbReference type="Gene3D" id="1.10.10.10">
    <property type="entry name" value="Winged helix-like DNA-binding domain superfamily/Winged helix DNA-binding domain"/>
    <property type="match status" value="1"/>
</dbReference>
<reference evidence="8 9" key="2">
    <citation type="journal article" date="2013" name="IMA Fungus">
        <title>IMA Genome-F 1: Ceratocystis fimbriata: Draft nuclear genome sequence for the plant pathogen, Ceratocystis fimbriata.</title>
        <authorList>
            <person name="Wilken P.M."/>
            <person name="Steenkamp E.T."/>
            <person name="Wingfield M.J."/>
            <person name="de Beer Z.W."/>
            <person name="Wingfield B.D."/>
        </authorList>
    </citation>
    <scope>NUCLEOTIDE SEQUENCE [LARGE SCALE GENOMIC DNA]</scope>
    <source>
        <strain evidence="8 9">CBS 114723</strain>
    </source>
</reference>
<evidence type="ECO:0000256" key="3">
    <source>
        <dbReference type="ARBA" id="ARBA00022843"/>
    </source>
</evidence>
<dbReference type="InterPro" id="IPR059120">
    <property type="entry name" value="Cullin-like_AB"/>
</dbReference>
<dbReference type="Pfam" id="PF26557">
    <property type="entry name" value="Cullin_AB"/>
    <property type="match status" value="1"/>
</dbReference>
<dbReference type="InterPro" id="IPR036317">
    <property type="entry name" value="Cullin_homology_sf"/>
</dbReference>
<evidence type="ECO:0000256" key="6">
    <source>
        <dbReference type="SAM" id="MobiDB-lite"/>
    </source>
</evidence>
<dbReference type="InterPro" id="IPR036390">
    <property type="entry name" value="WH_DNA-bd_sf"/>
</dbReference>
<dbReference type="OrthoDB" id="27073at2759"/>
<evidence type="ECO:0000256" key="1">
    <source>
        <dbReference type="ARBA" id="ARBA00006019"/>
    </source>
</evidence>
<proteinExistence type="inferred from homology"/>
<dbReference type="Pfam" id="PF00888">
    <property type="entry name" value="Cullin"/>
    <property type="match status" value="1"/>
</dbReference>
<dbReference type="GO" id="GO:0031625">
    <property type="term" value="F:ubiquitin protein ligase binding"/>
    <property type="evidence" value="ECO:0007669"/>
    <property type="project" value="InterPro"/>
</dbReference>
<dbReference type="PANTHER" id="PTHR11932">
    <property type="entry name" value="CULLIN"/>
    <property type="match status" value="1"/>
</dbReference>
<comment type="similarity">
    <text evidence="1 4 5">Belongs to the cullin family.</text>
</comment>
<evidence type="ECO:0000256" key="5">
    <source>
        <dbReference type="RuleBase" id="RU003829"/>
    </source>
</evidence>
<reference evidence="8 9" key="1">
    <citation type="journal article" date="2013" name="Fungal Biol.">
        <title>Analysis of microsatellite markers in the genome of the plant pathogen Ceratocystis fimbriata.</title>
        <authorList>
            <person name="Simpson M.C."/>
            <person name="Wilken P.M."/>
            <person name="Coetzee M.P."/>
            <person name="Wingfield M.J."/>
            <person name="Wingfield B.D."/>
        </authorList>
    </citation>
    <scope>NUCLEOTIDE SEQUENCE [LARGE SCALE GENOMIC DNA]</scope>
    <source>
        <strain evidence="8 9">CBS 114723</strain>
    </source>
</reference>
<comment type="caution">
    <text evidence="8">The sequence shown here is derived from an EMBL/GenBank/DDBJ whole genome shotgun (WGS) entry which is preliminary data.</text>
</comment>
<feature type="region of interest" description="Disordered" evidence="6">
    <location>
        <begin position="1"/>
        <end position="30"/>
    </location>
</feature>
<keyword evidence="2" id="KW-1017">Isopeptide bond</keyword>
<name>A0A2C5XLJ9_9PEZI</name>
<dbReference type="Gene3D" id="1.20.1310.10">
    <property type="entry name" value="Cullin Repeats"/>
    <property type="match status" value="4"/>
</dbReference>
<dbReference type="STRING" id="1035309.A0A2C5XLJ9"/>
<keyword evidence="3" id="KW-0832">Ubl conjugation</keyword>
<dbReference type="FunFam" id="1.20.1310.10:FF:000036">
    <property type="entry name" value="SCF ubiquitin ligase subunit CulC, putative"/>
    <property type="match status" value="1"/>
</dbReference>
<dbReference type="EMBL" id="APWK03000002">
    <property type="protein sequence ID" value="PHH56150.1"/>
    <property type="molecule type" value="Genomic_DNA"/>
</dbReference>
<dbReference type="InterPro" id="IPR036388">
    <property type="entry name" value="WH-like_DNA-bd_sf"/>
</dbReference>
<keyword evidence="9" id="KW-1185">Reference proteome</keyword>
<dbReference type="PROSITE" id="PS50069">
    <property type="entry name" value="CULLIN_2"/>
    <property type="match status" value="1"/>
</dbReference>
<organism evidence="8 9">
    <name type="scientific">Ceratocystis fimbriata CBS 114723</name>
    <dbReference type="NCBI Taxonomy" id="1035309"/>
    <lineage>
        <taxon>Eukaryota</taxon>
        <taxon>Fungi</taxon>
        <taxon>Dikarya</taxon>
        <taxon>Ascomycota</taxon>
        <taxon>Pezizomycotina</taxon>
        <taxon>Sordariomycetes</taxon>
        <taxon>Hypocreomycetidae</taxon>
        <taxon>Microascales</taxon>
        <taxon>Ceratocystidaceae</taxon>
        <taxon>Ceratocystis</taxon>
    </lineage>
</organism>
<evidence type="ECO:0000313" key="8">
    <source>
        <dbReference type="EMBL" id="PHH56150.1"/>
    </source>
</evidence>
<dbReference type="SMART" id="SM00182">
    <property type="entry name" value="CULLIN"/>
    <property type="match status" value="1"/>
</dbReference>
<gene>
    <name evidence="8" type="primary">cul3b</name>
    <name evidence="8" type="ORF">CFIMG_002673RA</name>
</gene>
<protein>
    <submittedName>
        <fullName evidence="8">Cullin-3-B</fullName>
    </submittedName>
</protein>
<dbReference type="InterPro" id="IPR001373">
    <property type="entry name" value="Cullin_N"/>
</dbReference>
<dbReference type="Gene3D" id="3.30.230.130">
    <property type="entry name" value="Cullin, Chain C, Domain 2"/>
    <property type="match status" value="1"/>
</dbReference>
<evidence type="ECO:0000256" key="2">
    <source>
        <dbReference type="ARBA" id="ARBA00022499"/>
    </source>
</evidence>
<dbReference type="InterPro" id="IPR045093">
    <property type="entry name" value="Cullin"/>
</dbReference>
<evidence type="ECO:0000259" key="7">
    <source>
        <dbReference type="PROSITE" id="PS50069"/>
    </source>
</evidence>
<dbReference type="InterPro" id="IPR016159">
    <property type="entry name" value="Cullin_repeat-like_dom_sf"/>
</dbReference>
<feature type="compositionally biased region" description="Gly residues" evidence="6">
    <location>
        <begin position="1"/>
        <end position="12"/>
    </location>
</feature>
<sequence>MMSGRLAGGRSGGQTRIRPPGSIRVSLSGPRRLATETTPDHLWSVLRSAILCIHRHQSSQLVFEQLYRAAYNLAIKGQGEFLYEHIRSLEADWLQQEIFPPLSKQLKLVESSYLLGDMHSENERYQVGKAFMALLKDLWSSYGTAMNMIADICMYLDRSYIEQNNKPPIYDATMALFRDHILLSTGEGNSSALEVLVRIIIDQVSMERSGQAADRLLLKSCSCMLNSHVQDEHKKDSKDLYTANLVPELVRNAQEFYQEQCQLLVDEGTTSSWITQCNKHINDEIERYNTYLYESTLPVVIDVLHESLIRKPLAHFVDLESSGLHAMIDNGRFDEIRQLYELESRIDPKACQFNRALQEKIVDMGKAIEKTLNETDFSAPPPPKPGADDGVAASETKQQSLTAAARQTAAAMMWVSQVLELESQFSEIVMRCCDGKAHIDNAVNKGFMNLVNRFQRSAEFVSLYIDESFRKGIRGKEEPEIEALLEQMIKVIRYIDQKDLFERYYQKHLARRLLYKKSESSDIEQLMISRMKREFGNNYTSKFESMFHDLDLSQGLTAKYRESIALSETPSDFEMSVTILTHGAWPADILGQTKRVGKEEKLITCNWPASIKPAIEKVNQFYLSQHSGRTLSWVGALGEADVICTFPAIPGKSGQLGRERRYELHVPVYGMIVLDLFNDIPHGQARTFDEIFEQTSIPHSDLVRTLLSLSAAPKCRMLLKDPATKNVKSSDKFSFNTAFVSKNMRIKAPVVTATAKVETDVERKATELKNDLSRAYFIDATIVRIMKQRKELAHAPLVSEIIKQMTSRFTPDIAQVKKRIEDLLARDYLERIEDVEPATYRYLA</sequence>
<accession>A0A2C5XLJ9</accession>
<dbReference type="SUPFAM" id="SSF75632">
    <property type="entry name" value="Cullin homology domain"/>
    <property type="match status" value="1"/>
</dbReference>
<dbReference type="FunFam" id="1.20.1310.10:FF:000002">
    <property type="entry name" value="cullin-3 isoform X1"/>
    <property type="match status" value="1"/>
</dbReference>
<dbReference type="InterPro" id="IPR016158">
    <property type="entry name" value="Cullin_homology"/>
</dbReference>
<dbReference type="Proteomes" id="UP000222788">
    <property type="component" value="Unassembled WGS sequence"/>
</dbReference>
<dbReference type="Pfam" id="PF10557">
    <property type="entry name" value="Cullin_Nedd8"/>
    <property type="match status" value="1"/>
</dbReference>
<evidence type="ECO:0000256" key="4">
    <source>
        <dbReference type="PROSITE-ProRule" id="PRU00330"/>
    </source>
</evidence>
<dbReference type="SUPFAM" id="SSF74788">
    <property type="entry name" value="Cullin repeat-like"/>
    <property type="match status" value="1"/>
</dbReference>